<dbReference type="CDD" id="cd14845">
    <property type="entry name" value="L-Ala-D-Glu_peptidase_like"/>
    <property type="match status" value="1"/>
</dbReference>
<feature type="chain" id="PRO_5038916313" description="Peptidase M15C domain-containing protein" evidence="2">
    <location>
        <begin position="26"/>
        <end position="260"/>
    </location>
</feature>
<organism evidence="4 5">
    <name type="scientific">Mycolicibacterium agri</name>
    <name type="common">Mycobacterium agri</name>
    <dbReference type="NCBI Taxonomy" id="36811"/>
    <lineage>
        <taxon>Bacteria</taxon>
        <taxon>Bacillati</taxon>
        <taxon>Actinomycetota</taxon>
        <taxon>Actinomycetes</taxon>
        <taxon>Mycobacteriales</taxon>
        <taxon>Mycobacteriaceae</taxon>
        <taxon>Mycolicibacterium</taxon>
    </lineage>
</organism>
<dbReference type="RefSeq" id="WP_097941151.1">
    <property type="nucleotide sequence ID" value="NZ_BLKS01000001.1"/>
</dbReference>
<dbReference type="AlphaFoldDB" id="A0A2A7N027"/>
<evidence type="ECO:0000259" key="3">
    <source>
        <dbReference type="Pfam" id="PF13539"/>
    </source>
</evidence>
<dbReference type="SUPFAM" id="SSF55166">
    <property type="entry name" value="Hedgehog/DD-peptidase"/>
    <property type="match status" value="1"/>
</dbReference>
<proteinExistence type="predicted"/>
<protein>
    <recommendedName>
        <fullName evidence="3">Peptidase M15C domain-containing protein</fullName>
    </recommendedName>
</protein>
<dbReference type="Pfam" id="PF13539">
    <property type="entry name" value="Peptidase_M15_4"/>
    <property type="match status" value="1"/>
</dbReference>
<dbReference type="OrthoDB" id="9799970at2"/>
<dbReference type="InterPro" id="IPR009045">
    <property type="entry name" value="Zn_M74/Hedgehog-like"/>
</dbReference>
<evidence type="ECO:0000313" key="4">
    <source>
        <dbReference type="EMBL" id="PEG37375.1"/>
    </source>
</evidence>
<evidence type="ECO:0000256" key="1">
    <source>
        <dbReference type="SAM" id="MobiDB-lite"/>
    </source>
</evidence>
<gene>
    <name evidence="4" type="ORF">CQY20_16265</name>
</gene>
<feature type="domain" description="Peptidase M15C" evidence="3">
    <location>
        <begin position="180"/>
        <end position="258"/>
    </location>
</feature>
<feature type="region of interest" description="Disordered" evidence="1">
    <location>
        <begin position="26"/>
        <end position="79"/>
    </location>
</feature>
<name>A0A2A7N027_MYCAG</name>
<sequence length="260" mass="28646">MRVFRRFATPVALIFVGAFLTQCGAPSPPAPTTTSTTTVPTTTTSTRTTSTRTTPPTTASTAKPTTRPTPTTPTPAAATVRPVTAAELGASWRPGCPVGPELLRRVSLDHVGFDGQTHRGELIVHQDLVADVIAVFEQLYRLRYPIEKMRTVEHYPDALDELSMEDNNTSAFNCRPLPSGRGWSLHAYGRAIDINPLINPYIDSRGNIEPKNAGPFLDRARTDPGMLHAGDPAVLAFTDRGWRWGGDWRTPKDYQHFERR</sequence>
<keyword evidence="2" id="KW-0732">Signal</keyword>
<comment type="caution">
    <text evidence="4">The sequence shown here is derived from an EMBL/GenBank/DDBJ whole genome shotgun (WGS) entry which is preliminary data.</text>
</comment>
<feature type="signal peptide" evidence="2">
    <location>
        <begin position="1"/>
        <end position="25"/>
    </location>
</feature>
<dbReference type="Proteomes" id="UP000220914">
    <property type="component" value="Unassembled WGS sequence"/>
</dbReference>
<dbReference type="Gene3D" id="3.30.1380.10">
    <property type="match status" value="1"/>
</dbReference>
<dbReference type="InterPro" id="IPR039561">
    <property type="entry name" value="Peptidase_M15C"/>
</dbReference>
<accession>A0A2A7N027</accession>
<evidence type="ECO:0000313" key="5">
    <source>
        <dbReference type="Proteomes" id="UP000220914"/>
    </source>
</evidence>
<keyword evidence="5" id="KW-1185">Reference proteome</keyword>
<reference evidence="4 5" key="1">
    <citation type="submission" date="2017-10" db="EMBL/GenBank/DDBJ databases">
        <title>The new phylogeny of genus Mycobacterium.</title>
        <authorList>
            <person name="Tortoli E."/>
            <person name="Trovato A."/>
            <person name="Cirillo D.M."/>
        </authorList>
    </citation>
    <scope>NUCLEOTIDE SEQUENCE [LARGE SCALE GENOMIC DNA]</scope>
    <source>
        <strain evidence="4 5">CCUG37673</strain>
    </source>
</reference>
<dbReference type="GO" id="GO:0008233">
    <property type="term" value="F:peptidase activity"/>
    <property type="evidence" value="ECO:0007669"/>
    <property type="project" value="InterPro"/>
</dbReference>
<dbReference type="EMBL" id="PDCP01000027">
    <property type="protein sequence ID" value="PEG37375.1"/>
    <property type="molecule type" value="Genomic_DNA"/>
</dbReference>
<feature type="compositionally biased region" description="Low complexity" evidence="1">
    <location>
        <begin position="32"/>
        <end position="79"/>
    </location>
</feature>
<evidence type="ECO:0000256" key="2">
    <source>
        <dbReference type="SAM" id="SignalP"/>
    </source>
</evidence>